<dbReference type="InterPro" id="IPR033178">
    <property type="entry name" value="PSD_type1_pro"/>
</dbReference>
<keyword evidence="5 12" id="KW-0443">Lipid metabolism</keyword>
<organism evidence="13 14">
    <name type="scientific">Allopseudospirillum japonicum</name>
    <dbReference type="NCBI Taxonomy" id="64971"/>
    <lineage>
        <taxon>Bacteria</taxon>
        <taxon>Pseudomonadati</taxon>
        <taxon>Pseudomonadota</taxon>
        <taxon>Gammaproteobacteria</taxon>
        <taxon>Oceanospirillales</taxon>
        <taxon>Oceanospirillaceae</taxon>
        <taxon>Allopseudospirillum</taxon>
    </lineage>
</organism>
<evidence type="ECO:0000256" key="12">
    <source>
        <dbReference type="HAMAP-Rule" id="MF_00662"/>
    </source>
</evidence>
<accession>A0A1H6RKS9</accession>
<comment type="cofactor">
    <cofactor evidence="12">
        <name>pyruvate</name>
        <dbReference type="ChEBI" id="CHEBI:15361"/>
    </cofactor>
    <text evidence="12">Binds 1 pyruvoyl group covalently per subunit.</text>
</comment>
<dbReference type="GO" id="GO:0006646">
    <property type="term" value="P:phosphatidylethanolamine biosynthetic process"/>
    <property type="evidence" value="ECO:0007669"/>
    <property type="project" value="UniProtKB-UniRule"/>
</dbReference>
<evidence type="ECO:0000256" key="10">
    <source>
        <dbReference type="ARBA" id="ARBA00023264"/>
    </source>
</evidence>
<keyword evidence="11 12" id="KW-0670">Pyruvate</keyword>
<evidence type="ECO:0000256" key="8">
    <source>
        <dbReference type="ARBA" id="ARBA00023209"/>
    </source>
</evidence>
<evidence type="ECO:0000256" key="7">
    <source>
        <dbReference type="ARBA" id="ARBA00023145"/>
    </source>
</evidence>
<dbReference type="EC" id="4.1.1.65" evidence="12"/>
<dbReference type="GO" id="GO:0004609">
    <property type="term" value="F:phosphatidylserine decarboxylase activity"/>
    <property type="evidence" value="ECO:0007669"/>
    <property type="project" value="UniProtKB-UniRule"/>
</dbReference>
<dbReference type="STRING" id="64971.SAMN05421831_10453"/>
<comment type="PTM">
    <text evidence="12">Is synthesized initially as an inactive proenzyme. Formation of the active enzyme involves a self-maturation process in which the active site pyruvoyl group is generated from an internal serine residue via an autocatalytic post-translational modification. Two non-identical subunits are generated from the proenzyme in this reaction, and the pyruvate is formed at the N-terminus of the alpha chain, which is derived from the carboxyl end of the proenzyme. The autoendoproteolytic cleavage occurs by a canonical serine protease mechanism, in which the side chain hydroxyl group of the serine supplies its oxygen atom to form the C-terminus of the beta chain, while the remainder of the serine residue undergoes an oxidative deamination to produce ammonia and the pyruvoyl prosthetic group on the alpha chain. During this reaction, the Ser that is part of the protease active site of the proenzyme becomes the pyruvoyl prosthetic group, which constitutes an essential element of the active site of the mature decarboxylase.</text>
</comment>
<dbReference type="InterPro" id="IPR003817">
    <property type="entry name" value="PS_Dcarbxylase"/>
</dbReference>
<feature type="chain" id="PRO_5023418188" description="Phosphatidylserine decarboxylase beta chain" evidence="12">
    <location>
        <begin position="1"/>
        <end position="275"/>
    </location>
</feature>
<protein>
    <recommendedName>
        <fullName evidence="12">Phosphatidylserine decarboxylase proenzyme</fullName>
        <ecNumber evidence="12">4.1.1.65</ecNumber>
    </recommendedName>
    <component>
        <recommendedName>
            <fullName evidence="12">Phosphatidylserine decarboxylase alpha chain</fullName>
        </recommendedName>
    </component>
    <component>
        <recommendedName>
            <fullName evidence="12">Phosphatidylserine decarboxylase beta chain</fullName>
        </recommendedName>
    </component>
</protein>
<keyword evidence="3 12" id="KW-0444">Lipid biosynthesis</keyword>
<comment type="function">
    <text evidence="12">Catalyzes the formation of phosphatidylethanolamine (PtdEtn) from phosphatidylserine (PtdSer).</text>
</comment>
<dbReference type="NCBIfam" id="TIGR00163">
    <property type="entry name" value="PS_decarb"/>
    <property type="match status" value="1"/>
</dbReference>
<comment type="pathway">
    <text evidence="12">Phospholipid metabolism; phosphatidylethanolamine biosynthesis; phosphatidylethanolamine from CDP-diacylglycerol: step 2/2.</text>
</comment>
<keyword evidence="9 12" id="KW-0456">Lyase</keyword>
<dbReference type="InterPro" id="IPR033177">
    <property type="entry name" value="PSD-B"/>
</dbReference>
<keyword evidence="14" id="KW-1185">Reference proteome</keyword>
<comment type="similarity">
    <text evidence="12">Belongs to the phosphatidylserine decarboxylase family. PSD-B subfamily. Prokaryotic type I sub-subfamily.</text>
</comment>
<evidence type="ECO:0000256" key="2">
    <source>
        <dbReference type="ARBA" id="ARBA00022475"/>
    </source>
</evidence>
<evidence type="ECO:0000256" key="5">
    <source>
        <dbReference type="ARBA" id="ARBA00023098"/>
    </source>
</evidence>
<proteinExistence type="inferred from homology"/>
<evidence type="ECO:0000256" key="3">
    <source>
        <dbReference type="ARBA" id="ARBA00022516"/>
    </source>
</evidence>
<keyword evidence="8 12" id="KW-0594">Phospholipid biosynthesis</keyword>
<comment type="subunit">
    <text evidence="12">Heterodimer of a large membrane-associated beta subunit and a small pyruvoyl-containing alpha subunit.</text>
</comment>
<dbReference type="PANTHER" id="PTHR10067:SF6">
    <property type="entry name" value="PHOSPHATIDYLSERINE DECARBOXYLASE PROENZYME, MITOCHONDRIAL"/>
    <property type="match status" value="1"/>
</dbReference>
<keyword evidence="4 12" id="KW-0210">Decarboxylase</keyword>
<feature type="active site" description="Schiff-base intermediate with substrate; via pyruvic acid; for decarboxylase activity" evidence="12">
    <location>
        <position position="276"/>
    </location>
</feature>
<feature type="active site" description="Charge relay system; for autoendoproteolytic cleavage activity" evidence="12">
    <location>
        <position position="276"/>
    </location>
</feature>
<reference evidence="14" key="1">
    <citation type="submission" date="2016-10" db="EMBL/GenBank/DDBJ databases">
        <authorList>
            <person name="Varghese N."/>
            <person name="Submissions S."/>
        </authorList>
    </citation>
    <scope>NUCLEOTIDE SEQUENCE [LARGE SCALE GENOMIC DNA]</scope>
    <source>
        <strain evidence="14">DSM 7165</strain>
    </source>
</reference>
<evidence type="ECO:0000313" key="13">
    <source>
        <dbReference type="EMBL" id="SEI55096.1"/>
    </source>
</evidence>
<dbReference type="GO" id="GO:0005886">
    <property type="term" value="C:plasma membrane"/>
    <property type="evidence" value="ECO:0007669"/>
    <property type="project" value="UniProtKB-SubCell"/>
</dbReference>
<comment type="catalytic activity">
    <reaction evidence="12">
        <text>a 1,2-diacyl-sn-glycero-3-phospho-L-serine + H(+) = a 1,2-diacyl-sn-glycero-3-phosphoethanolamine + CO2</text>
        <dbReference type="Rhea" id="RHEA:20828"/>
        <dbReference type="ChEBI" id="CHEBI:15378"/>
        <dbReference type="ChEBI" id="CHEBI:16526"/>
        <dbReference type="ChEBI" id="CHEBI:57262"/>
        <dbReference type="ChEBI" id="CHEBI:64612"/>
        <dbReference type="EC" id="4.1.1.65"/>
    </reaction>
</comment>
<dbReference type="PANTHER" id="PTHR10067">
    <property type="entry name" value="PHOSPHATIDYLSERINE DECARBOXYLASE"/>
    <property type="match status" value="1"/>
</dbReference>
<evidence type="ECO:0000256" key="6">
    <source>
        <dbReference type="ARBA" id="ARBA00023136"/>
    </source>
</evidence>
<dbReference type="AlphaFoldDB" id="A0A1H6RKS9"/>
<evidence type="ECO:0000256" key="1">
    <source>
        <dbReference type="ARBA" id="ARBA00005189"/>
    </source>
</evidence>
<dbReference type="UniPathway" id="UPA00558">
    <property type="reaction ID" value="UER00616"/>
</dbReference>
<evidence type="ECO:0000256" key="4">
    <source>
        <dbReference type="ARBA" id="ARBA00022793"/>
    </source>
</evidence>
<comment type="subcellular location">
    <subcellularLocation>
        <location evidence="12">Cell membrane</location>
        <topology evidence="12">Peripheral membrane protein</topology>
    </subcellularLocation>
</comment>
<keyword evidence="6 12" id="KW-0472">Membrane</keyword>
<keyword evidence="10 12" id="KW-1208">Phospholipid metabolism</keyword>
<evidence type="ECO:0000256" key="9">
    <source>
        <dbReference type="ARBA" id="ARBA00023239"/>
    </source>
</evidence>
<feature type="modified residue" description="Pyruvic acid (Ser); by autocatalysis" evidence="12">
    <location>
        <position position="276"/>
    </location>
</feature>
<feature type="chain" id="PRO_5023418187" description="Phosphatidylserine decarboxylase alpha chain" evidence="12">
    <location>
        <begin position="276"/>
        <end position="312"/>
    </location>
</feature>
<name>A0A1H6RKS9_9GAMM</name>
<dbReference type="HAMAP" id="MF_00662">
    <property type="entry name" value="PS_decarb_PSD_B_type1"/>
    <property type="match status" value="1"/>
</dbReference>
<feature type="active site" description="Charge relay system; for autoendoproteolytic cleavage activity" evidence="12">
    <location>
        <position position="171"/>
    </location>
</feature>
<sequence>MATSGIARLVCLSIPSFSKGKITVSKAKTFAQLQYLLPQHLLSRTLGQVASCEFSWVKNPLIKAFIKQYQVDMSEAARPEPQAYTSFNDFFMRQLKAGARPVDAGAHTLVSPADGVISQIGRIEDGRLLQAKGHDFSVEALLGGNPAEAQTYRAGEFATIYLSPRDYHRVHMPWGGRLQQTRYIPGRLFSVNQATTAHVPSLFARNERLVCHFDSPQGPFVMVLVGAMIVAAIETPWAGRVVPVNQSIQETRYAQQEVQIIDLPKGAEMGRFCLGSTVIMLWPAKAQVQWQAHVQAGTPVRMGQALASLGQG</sequence>
<keyword evidence="2 12" id="KW-1003">Cell membrane</keyword>
<dbReference type="Pfam" id="PF02666">
    <property type="entry name" value="PS_Dcarbxylase"/>
    <property type="match status" value="1"/>
</dbReference>
<keyword evidence="7 12" id="KW-0865">Zymogen</keyword>
<evidence type="ECO:0000313" key="14">
    <source>
        <dbReference type="Proteomes" id="UP000242999"/>
    </source>
</evidence>
<gene>
    <name evidence="12" type="primary">psd</name>
    <name evidence="13" type="ORF">SAMN05421831_10453</name>
</gene>
<dbReference type="Proteomes" id="UP000242999">
    <property type="component" value="Unassembled WGS sequence"/>
</dbReference>
<comment type="pathway">
    <text evidence="1">Lipid metabolism.</text>
</comment>
<dbReference type="EMBL" id="FNYH01000004">
    <property type="protein sequence ID" value="SEI55096.1"/>
    <property type="molecule type" value="Genomic_DNA"/>
</dbReference>
<feature type="site" description="Cleavage (non-hydrolytic); by autocatalysis" evidence="12">
    <location>
        <begin position="275"/>
        <end position="276"/>
    </location>
</feature>
<evidence type="ECO:0000256" key="11">
    <source>
        <dbReference type="ARBA" id="ARBA00023317"/>
    </source>
</evidence>
<feature type="active site" description="Charge relay system; for autoendoproteolytic cleavage activity" evidence="12">
    <location>
        <position position="114"/>
    </location>
</feature>